<sequence>MKLLISIGINLLVFFSNSANDVQSFQEFSFLNLKESSNGALRRKDARIAVNECSMETLNIILMKDQVLKLELSSYYCYLKNLTKAVESCKRRCRISRSIGRCRGIEERLATVRQKYERLKGERAKWTNYLIFCIRCRALTEYKLIQSRGGIAKRGRIGGNESEDDPAYTLVHLFSSFVTKDISNYELSYLLTKMNVYNSVKEKMCKQKSRALCKCARNSLKELLNNESSLKTIIHNQDAYQRRWFTFNTNGENTIPSSGEPINSIQSECSSVLEMDAQVQNEAEGVTNAGFSREESSQVSTL</sequence>
<keyword evidence="3" id="KW-1185">Reference proteome</keyword>
<accession>A0A1J4M9D8</accession>
<feature type="chain" id="PRO_5013289386" evidence="1">
    <location>
        <begin position="20"/>
        <end position="302"/>
    </location>
</feature>
<gene>
    <name evidence="2" type="ORF">cubi_00978</name>
</gene>
<protein>
    <submittedName>
        <fullName evidence="2">Uncharacterized protein</fullName>
    </submittedName>
</protein>
<dbReference type="EMBL" id="LRBP01000039">
    <property type="protein sequence ID" value="OII70833.1"/>
    <property type="molecule type" value="Genomic_DNA"/>
</dbReference>
<name>A0A1J4M9D8_9CRYT</name>
<reference evidence="2 3" key="1">
    <citation type="submission" date="2016-10" db="EMBL/GenBank/DDBJ databases">
        <title>Reductive evolution of mitochondrial metabolism and differential evolution of invasion-related proteins in Cryptosporidium.</title>
        <authorList>
            <person name="Liu S."/>
            <person name="Roellig D.M."/>
            <person name="Guo Y."/>
            <person name="Li N."/>
            <person name="Frace M.A."/>
            <person name="Tang K."/>
            <person name="Zhang L."/>
            <person name="Feng Y."/>
            <person name="Xiao L."/>
        </authorList>
    </citation>
    <scope>NUCLEOTIDE SEQUENCE [LARGE SCALE GENOMIC DNA]</scope>
    <source>
        <strain evidence="2">39726</strain>
    </source>
</reference>
<evidence type="ECO:0000313" key="3">
    <source>
        <dbReference type="Proteomes" id="UP000186176"/>
    </source>
</evidence>
<dbReference type="GeneID" id="39977769"/>
<comment type="caution">
    <text evidence="2">The sequence shown here is derived from an EMBL/GenBank/DDBJ whole genome shotgun (WGS) entry which is preliminary data.</text>
</comment>
<dbReference type="RefSeq" id="XP_028872941.1">
    <property type="nucleotide sequence ID" value="XM_029017990.1"/>
</dbReference>
<keyword evidence="1" id="KW-0732">Signal</keyword>
<dbReference type="OrthoDB" id="342762at2759"/>
<proteinExistence type="predicted"/>
<dbReference type="VEuPathDB" id="CryptoDB:cubi_00978"/>
<evidence type="ECO:0000256" key="1">
    <source>
        <dbReference type="SAM" id="SignalP"/>
    </source>
</evidence>
<dbReference type="Proteomes" id="UP000186176">
    <property type="component" value="Unassembled WGS sequence"/>
</dbReference>
<feature type="signal peptide" evidence="1">
    <location>
        <begin position="1"/>
        <end position="19"/>
    </location>
</feature>
<evidence type="ECO:0000313" key="2">
    <source>
        <dbReference type="EMBL" id="OII70833.1"/>
    </source>
</evidence>
<organism evidence="2 3">
    <name type="scientific">Cryptosporidium ubiquitum</name>
    <dbReference type="NCBI Taxonomy" id="857276"/>
    <lineage>
        <taxon>Eukaryota</taxon>
        <taxon>Sar</taxon>
        <taxon>Alveolata</taxon>
        <taxon>Apicomplexa</taxon>
        <taxon>Conoidasida</taxon>
        <taxon>Coccidia</taxon>
        <taxon>Eucoccidiorida</taxon>
        <taxon>Eimeriorina</taxon>
        <taxon>Cryptosporidiidae</taxon>
        <taxon>Cryptosporidium</taxon>
    </lineage>
</organism>
<dbReference type="AlphaFoldDB" id="A0A1J4M9D8"/>